<dbReference type="Proteomes" id="UP001642900">
    <property type="component" value="Unassembled WGS sequence"/>
</dbReference>
<keyword evidence="1" id="KW-1133">Transmembrane helix</keyword>
<protein>
    <submittedName>
        <fullName evidence="2">Uncharacterized protein</fullName>
    </submittedName>
</protein>
<comment type="caution">
    <text evidence="2">The sequence shown here is derived from an EMBL/GenBank/DDBJ whole genome shotgun (WGS) entry which is preliminary data.</text>
</comment>
<dbReference type="AlphaFoldDB" id="A0A6G4WMR7"/>
<organism evidence="2 3">
    <name type="scientific">Allomesorhizobium camelthorni</name>
    <dbReference type="NCBI Taxonomy" id="475069"/>
    <lineage>
        <taxon>Bacteria</taxon>
        <taxon>Pseudomonadati</taxon>
        <taxon>Pseudomonadota</taxon>
        <taxon>Alphaproteobacteria</taxon>
        <taxon>Hyphomicrobiales</taxon>
        <taxon>Phyllobacteriaceae</taxon>
        <taxon>Allomesorhizobium</taxon>
    </lineage>
</organism>
<keyword evidence="1" id="KW-0812">Transmembrane</keyword>
<evidence type="ECO:0000256" key="1">
    <source>
        <dbReference type="SAM" id="Phobius"/>
    </source>
</evidence>
<proteinExistence type="predicted"/>
<gene>
    <name evidence="2" type="ORF">G6N73_35005</name>
</gene>
<evidence type="ECO:0000313" key="3">
    <source>
        <dbReference type="Proteomes" id="UP001642900"/>
    </source>
</evidence>
<feature type="transmembrane region" description="Helical" evidence="1">
    <location>
        <begin position="20"/>
        <end position="42"/>
    </location>
</feature>
<dbReference type="RefSeq" id="WP_165034440.1">
    <property type="nucleotide sequence ID" value="NZ_JAAKZF010000194.1"/>
</dbReference>
<name>A0A6G4WMR7_9HYPH</name>
<keyword evidence="3" id="KW-1185">Reference proteome</keyword>
<keyword evidence="1" id="KW-0472">Membrane</keyword>
<reference evidence="2 3" key="1">
    <citation type="submission" date="2020-02" db="EMBL/GenBank/DDBJ databases">
        <title>Genome sequence of strain CCNWXJ40-4.</title>
        <authorList>
            <person name="Gao J."/>
            <person name="Sun J."/>
        </authorList>
    </citation>
    <scope>NUCLEOTIDE SEQUENCE [LARGE SCALE GENOMIC DNA]</scope>
    <source>
        <strain evidence="2 3">CCNWXJ 40-4</strain>
    </source>
</reference>
<dbReference type="EMBL" id="JAAKZF010000194">
    <property type="protein sequence ID" value="NGO56115.1"/>
    <property type="molecule type" value="Genomic_DNA"/>
</dbReference>
<accession>A0A6G4WMR7</accession>
<sequence>MSETEPLSQRWQNYRPSKTLWFWSLAGISVLTMILGFTVGGWTTGGGAAVMAELAAREARSTLAASLCVQNFVSTEGAAEQLAALKEASTWERDTFIEDGGWAMLAGMEDTIPGAAELCAKELVAMESLPEQNIEAVSTDG</sequence>
<evidence type="ECO:0000313" key="2">
    <source>
        <dbReference type="EMBL" id="NGO56115.1"/>
    </source>
</evidence>